<protein>
    <recommendedName>
        <fullName evidence="1">Thiamine-phosphate synthase ThiN domain-containing protein</fullName>
    </recommendedName>
</protein>
<dbReference type="Pfam" id="PF10120">
    <property type="entry name" value="ThiN"/>
    <property type="match status" value="1"/>
</dbReference>
<dbReference type="SUPFAM" id="SSF53639">
    <property type="entry name" value="AraD/HMP-PK domain-like"/>
    <property type="match status" value="1"/>
</dbReference>
<dbReference type="Proteomes" id="UP000240322">
    <property type="component" value="Unassembled WGS sequence"/>
</dbReference>
<dbReference type="AlphaFoldDB" id="A0A2R6B0A3"/>
<name>A0A2R6B0A3_9ARCH</name>
<comment type="caution">
    <text evidence="2">The sequence shown here is derived from an EMBL/GenBank/DDBJ whole genome shotgun (WGS) entry which is preliminary data.</text>
</comment>
<evidence type="ECO:0000313" key="2">
    <source>
        <dbReference type="EMBL" id="PSN92049.1"/>
    </source>
</evidence>
<feature type="domain" description="Thiamine-phosphate synthase ThiN" evidence="1">
    <location>
        <begin position="142"/>
        <end position="299"/>
    </location>
</feature>
<accession>A0A2R6B0A3</accession>
<proteinExistence type="predicted"/>
<dbReference type="Gene3D" id="3.40.225.10">
    <property type="entry name" value="Class II aldolase/adducin N-terminal domain"/>
    <property type="match status" value="1"/>
</dbReference>
<sequence length="315" mass="34937">MKPPCELMVKTFLPATRGLLAHRLKALGLEQERIARLLGVTQAAVSYYLSTNPQRHRSKLLQMGVSQEQVESLISELTIAVQRSDSYATEVLYNHWRLMLSSGALCPAHRGLVGGLDDCDMCIRLMPTAEGGRQRFEVLKALKEATALLEASPTFGHLIPEVYSNLVYSLENPHDEGDVAGIPGRILRVKNRAKAMMEPEFGASKHMARVILYLRSRNPWVRAALNVKYDPEFLEALRSVFPTQVKHLDNYSDTQGFFEQLSHTSLEPPVGFIVDPGSVGVEPNIYVVGSDPLTVANIAVSASTIWFHTAKKNIS</sequence>
<dbReference type="PANTHER" id="PTHR40730:SF4">
    <property type="entry name" value="TRANSCRIPTIONAL REGULATOR"/>
    <property type="match status" value="1"/>
</dbReference>
<organism evidence="2 3">
    <name type="scientific">Candidatus Marsarchaeota G2 archaeon OSP_D</name>
    <dbReference type="NCBI Taxonomy" id="1978157"/>
    <lineage>
        <taxon>Archaea</taxon>
        <taxon>Candidatus Marsarchaeota</taxon>
        <taxon>Candidatus Marsarchaeota group 2</taxon>
    </lineage>
</organism>
<evidence type="ECO:0000313" key="3">
    <source>
        <dbReference type="Proteomes" id="UP000240322"/>
    </source>
</evidence>
<gene>
    <name evidence="2" type="ORF">B9Q03_02250</name>
</gene>
<dbReference type="InterPro" id="IPR036409">
    <property type="entry name" value="Aldolase_II/adducin_N_sf"/>
</dbReference>
<dbReference type="EMBL" id="NEXE01000011">
    <property type="protein sequence ID" value="PSN92049.1"/>
    <property type="molecule type" value="Genomic_DNA"/>
</dbReference>
<evidence type="ECO:0000259" key="1">
    <source>
        <dbReference type="Pfam" id="PF10120"/>
    </source>
</evidence>
<dbReference type="InterPro" id="IPR019293">
    <property type="entry name" value="ThiN"/>
</dbReference>
<reference evidence="2 3" key="1">
    <citation type="submission" date="2017-04" db="EMBL/GenBank/DDBJ databases">
        <title>Novel microbial lineages endemic to geothermal iron-oxide mats fill important gaps in the evolutionary history of Archaea.</title>
        <authorList>
            <person name="Jay Z.J."/>
            <person name="Beam J.P."/>
            <person name="Dlakic M."/>
            <person name="Rusch D.B."/>
            <person name="Kozubal M.A."/>
            <person name="Inskeep W.P."/>
        </authorList>
    </citation>
    <scope>NUCLEOTIDE SEQUENCE [LARGE SCALE GENOMIC DNA]</scope>
    <source>
        <strain evidence="2">OSP_D</strain>
    </source>
</reference>
<dbReference type="PANTHER" id="PTHR40730">
    <property type="entry name" value="TRANSCRIPTIONAL REGULATOR PROTEIN-LIKE PROTEIN"/>
    <property type="match status" value="1"/>
</dbReference>